<organism evidence="9 10">
    <name type="scientific">Umbra pygmaea</name>
    <name type="common">Eastern mudminnow</name>
    <dbReference type="NCBI Taxonomy" id="75934"/>
    <lineage>
        <taxon>Eukaryota</taxon>
        <taxon>Metazoa</taxon>
        <taxon>Chordata</taxon>
        <taxon>Craniata</taxon>
        <taxon>Vertebrata</taxon>
        <taxon>Euteleostomi</taxon>
        <taxon>Actinopterygii</taxon>
        <taxon>Neopterygii</taxon>
        <taxon>Teleostei</taxon>
        <taxon>Protacanthopterygii</taxon>
        <taxon>Esociformes</taxon>
        <taxon>Umbridae</taxon>
        <taxon>Umbra</taxon>
    </lineage>
</organism>
<proteinExistence type="predicted"/>
<dbReference type="GO" id="GO:0030154">
    <property type="term" value="P:cell differentiation"/>
    <property type="evidence" value="ECO:0007669"/>
    <property type="project" value="UniProtKB-KW"/>
</dbReference>
<keyword evidence="2" id="KW-0217">Developmental protein</keyword>
<evidence type="ECO:0000256" key="6">
    <source>
        <dbReference type="ARBA" id="ARBA00022884"/>
    </source>
</evidence>
<dbReference type="CDD" id="cd12672">
    <property type="entry name" value="RRM_DAZL"/>
    <property type="match status" value="1"/>
</dbReference>
<evidence type="ECO:0000313" key="9">
    <source>
        <dbReference type="EMBL" id="KAL0961838.1"/>
    </source>
</evidence>
<keyword evidence="4" id="KW-0221">Differentiation</keyword>
<evidence type="ECO:0000313" key="10">
    <source>
        <dbReference type="Proteomes" id="UP001557470"/>
    </source>
</evidence>
<dbReference type="GO" id="GO:0003723">
    <property type="term" value="F:RNA binding"/>
    <property type="evidence" value="ECO:0007669"/>
    <property type="project" value="UniProtKB-UniRule"/>
</dbReference>
<feature type="domain" description="RRM" evidence="8">
    <location>
        <begin position="32"/>
        <end position="113"/>
    </location>
</feature>
<accession>A0ABD0VZS3</accession>
<dbReference type="PROSITE" id="PS50102">
    <property type="entry name" value="RRM"/>
    <property type="match status" value="1"/>
</dbReference>
<keyword evidence="5" id="KW-0744">Spermatogenesis</keyword>
<comment type="subcellular location">
    <subcellularLocation>
        <location evidence="1">Cytoplasm</location>
    </subcellularLocation>
</comment>
<keyword evidence="6 7" id="KW-0694">RNA-binding</keyword>
<reference evidence="9 10" key="1">
    <citation type="submission" date="2024-06" db="EMBL/GenBank/DDBJ databases">
        <authorList>
            <person name="Pan Q."/>
            <person name="Wen M."/>
            <person name="Jouanno E."/>
            <person name="Zahm M."/>
            <person name="Klopp C."/>
            <person name="Cabau C."/>
            <person name="Louis A."/>
            <person name="Berthelot C."/>
            <person name="Parey E."/>
            <person name="Roest Crollius H."/>
            <person name="Montfort J."/>
            <person name="Robinson-Rechavi M."/>
            <person name="Bouchez O."/>
            <person name="Lampietro C."/>
            <person name="Lopez Roques C."/>
            <person name="Donnadieu C."/>
            <person name="Postlethwait J."/>
            <person name="Bobe J."/>
            <person name="Verreycken H."/>
            <person name="Guiguen Y."/>
        </authorList>
    </citation>
    <scope>NUCLEOTIDE SEQUENCE [LARGE SCALE GENOMIC DNA]</scope>
    <source>
        <strain evidence="9">Up_M1</strain>
        <tissue evidence="9">Testis</tissue>
    </source>
</reference>
<dbReference type="SMART" id="SM00360">
    <property type="entry name" value="RRM"/>
    <property type="match status" value="1"/>
</dbReference>
<dbReference type="PANTHER" id="PTHR11176">
    <property type="entry name" value="BOULE-RELATED"/>
    <property type="match status" value="1"/>
</dbReference>
<comment type="caution">
    <text evidence="9">The sequence shown here is derived from an EMBL/GenBank/DDBJ whole genome shotgun (WGS) entry which is preliminary data.</text>
</comment>
<evidence type="ECO:0000256" key="7">
    <source>
        <dbReference type="PROSITE-ProRule" id="PRU00176"/>
    </source>
</evidence>
<name>A0ABD0VZS3_UMBPY</name>
<dbReference type="EMBL" id="JAGEUA010000011">
    <property type="protein sequence ID" value="KAL0961838.1"/>
    <property type="molecule type" value="Genomic_DNA"/>
</dbReference>
<evidence type="ECO:0000259" key="8">
    <source>
        <dbReference type="PROSITE" id="PS50102"/>
    </source>
</evidence>
<dbReference type="PANTHER" id="PTHR11176:SF4">
    <property type="entry name" value="DELETED IN AZOOSPERMIA-LIKE"/>
    <property type="match status" value="1"/>
</dbReference>
<protein>
    <recommendedName>
        <fullName evidence="8">RRM domain-containing protein</fullName>
    </recommendedName>
</protein>
<dbReference type="GO" id="GO:0005737">
    <property type="term" value="C:cytoplasm"/>
    <property type="evidence" value="ECO:0007669"/>
    <property type="project" value="UniProtKB-SubCell"/>
</dbReference>
<dbReference type="InterPro" id="IPR037551">
    <property type="entry name" value="DAZ_RRM_vert"/>
</dbReference>
<dbReference type="Pfam" id="PF00076">
    <property type="entry name" value="RRM_1"/>
    <property type="match status" value="1"/>
</dbReference>
<evidence type="ECO:0000256" key="5">
    <source>
        <dbReference type="ARBA" id="ARBA00022871"/>
    </source>
</evidence>
<dbReference type="Gene3D" id="3.30.70.330">
    <property type="match status" value="1"/>
</dbReference>
<dbReference type="Proteomes" id="UP001557470">
    <property type="component" value="Unassembled WGS sequence"/>
</dbReference>
<dbReference type="AlphaFoldDB" id="A0ABD0VZS3"/>
<dbReference type="InterPro" id="IPR012677">
    <property type="entry name" value="Nucleotide-bd_a/b_plait_sf"/>
</dbReference>
<keyword evidence="10" id="KW-1185">Reference proteome</keyword>
<evidence type="ECO:0000256" key="1">
    <source>
        <dbReference type="ARBA" id="ARBA00004496"/>
    </source>
</evidence>
<dbReference type="InterPro" id="IPR000504">
    <property type="entry name" value="RRM_dom"/>
</dbReference>
<dbReference type="FunFam" id="3.30.70.330:FF:000180">
    <property type="entry name" value="Deleted in azoospermia-like"/>
    <property type="match status" value="1"/>
</dbReference>
<evidence type="ECO:0000256" key="4">
    <source>
        <dbReference type="ARBA" id="ARBA00022782"/>
    </source>
</evidence>
<evidence type="ECO:0000256" key="3">
    <source>
        <dbReference type="ARBA" id="ARBA00022490"/>
    </source>
</evidence>
<gene>
    <name evidence="9" type="ORF">UPYG_G00332330</name>
</gene>
<dbReference type="SUPFAM" id="SSF54928">
    <property type="entry name" value="RNA-binding domain, RBD"/>
    <property type="match status" value="1"/>
</dbReference>
<dbReference type="InterPro" id="IPR035979">
    <property type="entry name" value="RBD_domain_sf"/>
</dbReference>
<keyword evidence="3" id="KW-0963">Cytoplasm</keyword>
<evidence type="ECO:0000256" key="2">
    <source>
        <dbReference type="ARBA" id="ARBA00022473"/>
    </source>
</evidence>
<sequence length="217" mass="24207">MDFQKQKNGYQTSPSSKLSNGYILPEGKITPNTLFVGGIDMKVEENEIRDYFARFGAVKEVKIITYRGGICKGYGFVYFNEDVDIQNIVEQQISFKGRKLKLGPAIMKERSPRSLHSHLVGPASWISPSQYIYCTCCSPMAGGVVQPAPIVSGGNPYIQPYSYNGLQAVMIPQMPMSYPPSSYAYQYASPHWSSEQRPRLVNQTLVDCGVQTLLTLL</sequence>
<dbReference type="GO" id="GO:0007283">
    <property type="term" value="P:spermatogenesis"/>
    <property type="evidence" value="ECO:0007669"/>
    <property type="project" value="UniProtKB-KW"/>
</dbReference>